<dbReference type="HAMAP" id="MF_02106">
    <property type="entry name" value="Pup"/>
    <property type="match status" value="1"/>
</dbReference>
<dbReference type="GO" id="GO:0010498">
    <property type="term" value="P:proteasomal protein catabolic process"/>
    <property type="evidence" value="ECO:0007669"/>
    <property type="project" value="InterPro"/>
</dbReference>
<dbReference type="AlphaFoldDB" id="A0A6J6PDA2"/>
<dbReference type="NCBIfam" id="TIGR03687">
    <property type="entry name" value="pupylate_cterm"/>
    <property type="match status" value="1"/>
</dbReference>
<name>A0A6J6PDA2_9ZZZZ</name>
<proteinExistence type="inferred from homology"/>
<sequence length="90" mass="10077">MAEIAEWCVADFASAQGTVTAKRRLNMPERELKKKPEPQQRESEADHSPAVTESGTKIKAELDDLLDEIDEVLETNAEEFVKSYIQKGGQ</sequence>
<evidence type="ECO:0000256" key="1">
    <source>
        <dbReference type="SAM" id="MobiDB-lite"/>
    </source>
</evidence>
<evidence type="ECO:0000313" key="2">
    <source>
        <dbReference type="EMBL" id="CAB4694334.1"/>
    </source>
</evidence>
<feature type="compositionally biased region" description="Basic and acidic residues" evidence="1">
    <location>
        <begin position="26"/>
        <end position="47"/>
    </location>
</feature>
<protein>
    <submittedName>
        <fullName evidence="2">Unannotated protein</fullName>
    </submittedName>
</protein>
<dbReference type="GO" id="GO:0031386">
    <property type="term" value="F:protein tag activity"/>
    <property type="evidence" value="ECO:0007669"/>
    <property type="project" value="InterPro"/>
</dbReference>
<reference evidence="2" key="1">
    <citation type="submission" date="2020-05" db="EMBL/GenBank/DDBJ databases">
        <authorList>
            <person name="Chiriac C."/>
            <person name="Salcher M."/>
            <person name="Ghai R."/>
            <person name="Kavagutti S V."/>
        </authorList>
    </citation>
    <scope>NUCLEOTIDE SEQUENCE</scope>
</reference>
<feature type="region of interest" description="Disordered" evidence="1">
    <location>
        <begin position="22"/>
        <end position="58"/>
    </location>
</feature>
<gene>
    <name evidence="2" type="ORF">UFOPK2582_00598</name>
</gene>
<dbReference type="InterPro" id="IPR008515">
    <property type="entry name" value="Ubiquitin-like_Pup"/>
</dbReference>
<dbReference type="GO" id="GO:0019941">
    <property type="term" value="P:modification-dependent protein catabolic process"/>
    <property type="evidence" value="ECO:0007669"/>
    <property type="project" value="InterPro"/>
</dbReference>
<dbReference type="GO" id="GO:0070490">
    <property type="term" value="P:protein pupylation"/>
    <property type="evidence" value="ECO:0007669"/>
    <property type="project" value="InterPro"/>
</dbReference>
<dbReference type="EMBL" id="CAEZXS010000053">
    <property type="protein sequence ID" value="CAB4694334.1"/>
    <property type="molecule type" value="Genomic_DNA"/>
</dbReference>
<organism evidence="2">
    <name type="scientific">freshwater metagenome</name>
    <dbReference type="NCBI Taxonomy" id="449393"/>
    <lineage>
        <taxon>unclassified sequences</taxon>
        <taxon>metagenomes</taxon>
        <taxon>ecological metagenomes</taxon>
    </lineage>
</organism>
<accession>A0A6J6PDA2</accession>
<dbReference type="GO" id="GO:0070628">
    <property type="term" value="F:proteasome binding"/>
    <property type="evidence" value="ECO:0007669"/>
    <property type="project" value="InterPro"/>
</dbReference>
<dbReference type="Pfam" id="PF05639">
    <property type="entry name" value="Pup"/>
    <property type="match status" value="1"/>
</dbReference>